<dbReference type="EnsemblPlants" id="AET7Gv20800900.3">
    <property type="protein sequence ID" value="AET7Gv20800900.3"/>
    <property type="gene ID" value="AET7Gv20800900"/>
</dbReference>
<reference evidence="2" key="5">
    <citation type="journal article" date="2021" name="G3 (Bethesda)">
        <title>Aegilops tauschii genome assembly Aet v5.0 features greater sequence contiguity and improved annotation.</title>
        <authorList>
            <person name="Wang L."/>
            <person name="Zhu T."/>
            <person name="Rodriguez J.C."/>
            <person name="Deal K.R."/>
            <person name="Dubcovsky J."/>
            <person name="McGuire P.E."/>
            <person name="Lux T."/>
            <person name="Spannagl M."/>
            <person name="Mayer K.F.X."/>
            <person name="Baldrich P."/>
            <person name="Meyers B.C."/>
            <person name="Huo N."/>
            <person name="Gu Y.Q."/>
            <person name="Zhou H."/>
            <person name="Devos K.M."/>
            <person name="Bennetzen J.L."/>
            <person name="Unver T."/>
            <person name="Budak H."/>
            <person name="Gulick P.J."/>
            <person name="Galiba G."/>
            <person name="Kalapos B."/>
            <person name="Nelson D.R."/>
            <person name="Li P."/>
            <person name="You F.M."/>
            <person name="Luo M.C."/>
            <person name="Dvorak J."/>
        </authorList>
    </citation>
    <scope>NUCLEOTIDE SEQUENCE [LARGE SCALE GENOMIC DNA]</scope>
    <source>
        <strain evidence="2">cv. AL8/78</strain>
    </source>
</reference>
<proteinExistence type="predicted"/>
<feature type="region of interest" description="Disordered" evidence="1">
    <location>
        <begin position="25"/>
        <end position="51"/>
    </location>
</feature>
<sequence>MGQEETCGYSVPWCIGRLSDGSEQGLGLAPMSREQQRRRLQAPSSIDKSPSIEGIPMLNNLQVTGDYLWLLELMNFDESRYS</sequence>
<organism evidence="2 3">
    <name type="scientific">Aegilops tauschii subsp. strangulata</name>
    <name type="common">Goatgrass</name>
    <dbReference type="NCBI Taxonomy" id="200361"/>
    <lineage>
        <taxon>Eukaryota</taxon>
        <taxon>Viridiplantae</taxon>
        <taxon>Streptophyta</taxon>
        <taxon>Embryophyta</taxon>
        <taxon>Tracheophyta</taxon>
        <taxon>Spermatophyta</taxon>
        <taxon>Magnoliopsida</taxon>
        <taxon>Liliopsida</taxon>
        <taxon>Poales</taxon>
        <taxon>Poaceae</taxon>
        <taxon>BOP clade</taxon>
        <taxon>Pooideae</taxon>
        <taxon>Triticodae</taxon>
        <taxon>Triticeae</taxon>
        <taxon>Triticinae</taxon>
        <taxon>Aegilops</taxon>
    </lineage>
</organism>
<reference evidence="3" key="1">
    <citation type="journal article" date="2014" name="Science">
        <title>Ancient hybridizations among the ancestral genomes of bread wheat.</title>
        <authorList>
            <consortium name="International Wheat Genome Sequencing Consortium,"/>
            <person name="Marcussen T."/>
            <person name="Sandve S.R."/>
            <person name="Heier L."/>
            <person name="Spannagl M."/>
            <person name="Pfeifer M."/>
            <person name="Jakobsen K.S."/>
            <person name="Wulff B.B."/>
            <person name="Steuernagel B."/>
            <person name="Mayer K.F."/>
            <person name="Olsen O.A."/>
        </authorList>
    </citation>
    <scope>NUCLEOTIDE SEQUENCE [LARGE SCALE GENOMIC DNA]</scope>
    <source>
        <strain evidence="3">cv. AL8/78</strain>
    </source>
</reference>
<protein>
    <submittedName>
        <fullName evidence="2">Uncharacterized protein</fullName>
    </submittedName>
</protein>
<reference evidence="3" key="2">
    <citation type="journal article" date="2017" name="Nat. Plants">
        <title>The Aegilops tauschii genome reveals multiple impacts of transposons.</title>
        <authorList>
            <person name="Zhao G."/>
            <person name="Zou C."/>
            <person name="Li K."/>
            <person name="Wang K."/>
            <person name="Li T."/>
            <person name="Gao L."/>
            <person name="Zhang X."/>
            <person name="Wang H."/>
            <person name="Yang Z."/>
            <person name="Liu X."/>
            <person name="Jiang W."/>
            <person name="Mao L."/>
            <person name="Kong X."/>
            <person name="Jiao Y."/>
            <person name="Jia J."/>
        </authorList>
    </citation>
    <scope>NUCLEOTIDE SEQUENCE [LARGE SCALE GENOMIC DNA]</scope>
    <source>
        <strain evidence="3">cv. AL8/78</strain>
    </source>
</reference>
<dbReference type="Proteomes" id="UP000015105">
    <property type="component" value="Chromosome 7D"/>
</dbReference>
<reference evidence="2" key="3">
    <citation type="journal article" date="2017" name="Nature">
        <title>Genome sequence of the progenitor of the wheat D genome Aegilops tauschii.</title>
        <authorList>
            <person name="Luo M.C."/>
            <person name="Gu Y.Q."/>
            <person name="Puiu D."/>
            <person name="Wang H."/>
            <person name="Twardziok S.O."/>
            <person name="Deal K.R."/>
            <person name="Huo N."/>
            <person name="Zhu T."/>
            <person name="Wang L."/>
            <person name="Wang Y."/>
            <person name="McGuire P.E."/>
            <person name="Liu S."/>
            <person name="Long H."/>
            <person name="Ramasamy R.K."/>
            <person name="Rodriguez J.C."/>
            <person name="Van S.L."/>
            <person name="Yuan L."/>
            <person name="Wang Z."/>
            <person name="Xia Z."/>
            <person name="Xiao L."/>
            <person name="Anderson O.D."/>
            <person name="Ouyang S."/>
            <person name="Liang Y."/>
            <person name="Zimin A.V."/>
            <person name="Pertea G."/>
            <person name="Qi P."/>
            <person name="Bennetzen J.L."/>
            <person name="Dai X."/>
            <person name="Dawson M.W."/>
            <person name="Muller H.G."/>
            <person name="Kugler K."/>
            <person name="Rivarola-Duarte L."/>
            <person name="Spannagl M."/>
            <person name="Mayer K.F.X."/>
            <person name="Lu F.H."/>
            <person name="Bevan M.W."/>
            <person name="Leroy P."/>
            <person name="Li P."/>
            <person name="You F.M."/>
            <person name="Sun Q."/>
            <person name="Liu Z."/>
            <person name="Lyons E."/>
            <person name="Wicker T."/>
            <person name="Salzberg S.L."/>
            <person name="Devos K.M."/>
            <person name="Dvorak J."/>
        </authorList>
    </citation>
    <scope>NUCLEOTIDE SEQUENCE [LARGE SCALE GENOMIC DNA]</scope>
    <source>
        <strain evidence="2">cv. AL8/78</strain>
    </source>
</reference>
<reference evidence="2" key="4">
    <citation type="submission" date="2019-03" db="UniProtKB">
        <authorList>
            <consortium name="EnsemblPlants"/>
        </authorList>
    </citation>
    <scope>IDENTIFICATION</scope>
</reference>
<accession>A0A453S3C0</accession>
<evidence type="ECO:0000313" key="3">
    <source>
        <dbReference type="Proteomes" id="UP000015105"/>
    </source>
</evidence>
<evidence type="ECO:0000256" key="1">
    <source>
        <dbReference type="SAM" id="MobiDB-lite"/>
    </source>
</evidence>
<dbReference type="Gramene" id="AET7Gv20800900.3">
    <property type="protein sequence ID" value="AET7Gv20800900.3"/>
    <property type="gene ID" value="AET7Gv20800900"/>
</dbReference>
<name>A0A453S3C0_AEGTS</name>
<dbReference type="AlphaFoldDB" id="A0A453S3C0"/>
<keyword evidence="3" id="KW-1185">Reference proteome</keyword>
<evidence type="ECO:0000313" key="2">
    <source>
        <dbReference type="EnsemblPlants" id="AET7Gv20800900.3"/>
    </source>
</evidence>